<dbReference type="Gene3D" id="1.25.40.20">
    <property type="entry name" value="Ankyrin repeat-containing domain"/>
    <property type="match status" value="1"/>
</dbReference>
<dbReference type="STRING" id="38654.A0A1U8D2S6"/>
<dbReference type="SUPFAM" id="SSF54236">
    <property type="entry name" value="Ubiquitin-like"/>
    <property type="match status" value="1"/>
</dbReference>
<dbReference type="GeneID" id="106722228"/>
<dbReference type="CDD" id="cd17063">
    <property type="entry name" value="Ubl_ANKRD60"/>
    <property type="match status" value="1"/>
</dbReference>
<organism evidence="4 5">
    <name type="scientific">Alligator sinensis</name>
    <name type="common">Chinese alligator</name>
    <dbReference type="NCBI Taxonomy" id="38654"/>
    <lineage>
        <taxon>Eukaryota</taxon>
        <taxon>Metazoa</taxon>
        <taxon>Chordata</taxon>
        <taxon>Craniata</taxon>
        <taxon>Vertebrata</taxon>
        <taxon>Euteleostomi</taxon>
        <taxon>Archelosauria</taxon>
        <taxon>Archosauria</taxon>
        <taxon>Crocodylia</taxon>
        <taxon>Alligatoridae</taxon>
        <taxon>Alligatorinae</taxon>
        <taxon>Alligator</taxon>
    </lineage>
</organism>
<name>A0A1U8D2S6_ALLSI</name>
<dbReference type="PANTHER" id="PTHR22677:SF3">
    <property type="entry name" value="ANKYRIN REPEAT DOMAIN-CONTAINING PROTEIN 60"/>
    <property type="match status" value="1"/>
</dbReference>
<dbReference type="InterPro" id="IPR036770">
    <property type="entry name" value="Ankyrin_rpt-contain_sf"/>
</dbReference>
<dbReference type="Proteomes" id="UP000189705">
    <property type="component" value="Unplaced"/>
</dbReference>
<dbReference type="Pfam" id="PF12796">
    <property type="entry name" value="Ank_2"/>
    <property type="match status" value="1"/>
</dbReference>
<dbReference type="KEGG" id="asn:106722228"/>
<keyword evidence="1" id="KW-0040">ANK repeat</keyword>
<protein>
    <submittedName>
        <fullName evidence="5">Ankyrin repeat domain-containing protein 60</fullName>
    </submittedName>
</protein>
<evidence type="ECO:0000313" key="4">
    <source>
        <dbReference type="Proteomes" id="UP000189705"/>
    </source>
</evidence>
<dbReference type="RefSeq" id="XP_014375643.1">
    <property type="nucleotide sequence ID" value="XM_014520157.1"/>
</dbReference>
<dbReference type="InterPro" id="IPR029071">
    <property type="entry name" value="Ubiquitin-like_domsf"/>
</dbReference>
<reference evidence="5" key="1">
    <citation type="submission" date="2025-08" db="UniProtKB">
        <authorList>
            <consortium name="RefSeq"/>
        </authorList>
    </citation>
    <scope>IDENTIFICATION</scope>
</reference>
<dbReference type="PROSITE" id="PS50088">
    <property type="entry name" value="ANK_REPEAT"/>
    <property type="match status" value="2"/>
</dbReference>
<dbReference type="InterPro" id="IPR002110">
    <property type="entry name" value="Ankyrin_rpt"/>
</dbReference>
<evidence type="ECO:0000313" key="5">
    <source>
        <dbReference type="RefSeq" id="XP_014375643.1"/>
    </source>
</evidence>
<dbReference type="OrthoDB" id="10258888at2759"/>
<dbReference type="AlphaFoldDB" id="A0A1U8D2S6"/>
<feature type="repeat" description="ANK" evidence="1">
    <location>
        <begin position="166"/>
        <end position="193"/>
    </location>
</feature>
<proteinExistence type="predicted"/>
<dbReference type="InParanoid" id="A0A1U8D2S6"/>
<evidence type="ECO:0000256" key="2">
    <source>
        <dbReference type="SAM" id="MobiDB-lite"/>
    </source>
</evidence>
<dbReference type="PANTHER" id="PTHR22677">
    <property type="entry name" value="ANKYRIN REPEAT DOMAIN-CONTAINING PROTEIN 60"/>
    <property type="match status" value="1"/>
</dbReference>
<feature type="repeat" description="ANK" evidence="1">
    <location>
        <begin position="194"/>
        <end position="226"/>
    </location>
</feature>
<dbReference type="InterPro" id="IPR039323">
    <property type="entry name" value="ANKRD_45/46/60"/>
</dbReference>
<feature type="domain" description="Ubiquitin-like" evidence="3">
    <location>
        <begin position="59"/>
        <end position="114"/>
    </location>
</feature>
<dbReference type="PROSITE" id="PS50053">
    <property type="entry name" value="UBIQUITIN_2"/>
    <property type="match status" value="1"/>
</dbReference>
<sequence>MWPRSRFTAHSKKERTSKAAPGNSSVAPTLSLPAQFTVQLRLPETNETFSLPDCHNDLTIWKLKDHLELLAGIPLHFQRLQYLDEIDLPDDSTFKSHDIVPGGTITLRIWQHDGWGHLVAAAAEGNIPKLISAGVTKDPVGRTPQSDFLGPEQEADWRAHRIFVTLYIASHRGHAAAVHFLLENGADVHFKTPLGRTALHVAAIKGHYDCIDELLIYGAQAATPDNEGQTAMSLARLWGQKQSERKMFSFSWKQRSSGVGPSIPSST</sequence>
<feature type="region of interest" description="Disordered" evidence="2">
    <location>
        <begin position="1"/>
        <end position="27"/>
    </location>
</feature>
<keyword evidence="4" id="KW-1185">Reference proteome</keyword>
<dbReference type="SMART" id="SM00248">
    <property type="entry name" value="ANK"/>
    <property type="match status" value="2"/>
</dbReference>
<accession>A0A1U8D2S6</accession>
<dbReference type="PROSITE" id="PS50297">
    <property type="entry name" value="ANK_REP_REGION"/>
    <property type="match status" value="1"/>
</dbReference>
<gene>
    <name evidence="5" type="primary">ANKRD60</name>
</gene>
<dbReference type="SUPFAM" id="SSF48403">
    <property type="entry name" value="Ankyrin repeat"/>
    <property type="match status" value="1"/>
</dbReference>
<dbReference type="CTD" id="140731"/>
<dbReference type="Gene3D" id="3.10.20.90">
    <property type="entry name" value="Phosphatidylinositol 3-kinase Catalytic Subunit, Chain A, domain 1"/>
    <property type="match status" value="1"/>
</dbReference>
<evidence type="ECO:0000256" key="1">
    <source>
        <dbReference type="PROSITE-ProRule" id="PRU00023"/>
    </source>
</evidence>
<dbReference type="InterPro" id="IPR000626">
    <property type="entry name" value="Ubiquitin-like_dom"/>
</dbReference>
<evidence type="ECO:0000259" key="3">
    <source>
        <dbReference type="PROSITE" id="PS50053"/>
    </source>
</evidence>